<evidence type="ECO:0000313" key="1">
    <source>
        <dbReference type="EMBL" id="MBA9002361.1"/>
    </source>
</evidence>
<dbReference type="Proteomes" id="UP000539313">
    <property type="component" value="Unassembled WGS sequence"/>
</dbReference>
<organism evidence="1 2">
    <name type="scientific">Thermomonospora cellulosilytica</name>
    <dbReference type="NCBI Taxonomy" id="1411118"/>
    <lineage>
        <taxon>Bacteria</taxon>
        <taxon>Bacillati</taxon>
        <taxon>Actinomycetota</taxon>
        <taxon>Actinomycetes</taxon>
        <taxon>Streptosporangiales</taxon>
        <taxon>Thermomonosporaceae</taxon>
        <taxon>Thermomonospora</taxon>
    </lineage>
</organism>
<dbReference type="EMBL" id="JACJII010000001">
    <property type="protein sequence ID" value="MBA9002361.1"/>
    <property type="molecule type" value="Genomic_DNA"/>
</dbReference>
<name>A0A7W3MUZ3_9ACTN</name>
<sequence>MPLQRALVSLQGLAIGDALGSQFFVPANQGLLASHEPPPPT</sequence>
<accession>A0A7W3MUZ3</accession>
<reference evidence="1 2" key="1">
    <citation type="submission" date="2020-08" db="EMBL/GenBank/DDBJ databases">
        <title>Sequencing the genomes of 1000 actinobacteria strains.</title>
        <authorList>
            <person name="Klenk H.-P."/>
        </authorList>
    </citation>
    <scope>NUCLEOTIDE SEQUENCE [LARGE SCALE GENOMIC DNA]</scope>
    <source>
        <strain evidence="1 2">DSM 45823</strain>
    </source>
</reference>
<dbReference type="AlphaFoldDB" id="A0A7W3MUZ3"/>
<evidence type="ECO:0000313" key="2">
    <source>
        <dbReference type="Proteomes" id="UP000539313"/>
    </source>
</evidence>
<keyword evidence="2" id="KW-1185">Reference proteome</keyword>
<dbReference type="RefSeq" id="WP_281402027.1">
    <property type="nucleotide sequence ID" value="NZ_JACJII010000001.1"/>
</dbReference>
<comment type="caution">
    <text evidence="1">The sequence shown here is derived from an EMBL/GenBank/DDBJ whole genome shotgun (WGS) entry which is preliminary data.</text>
</comment>
<protein>
    <submittedName>
        <fullName evidence="1">ADP-ribosylglycohydrolase</fullName>
    </submittedName>
</protein>
<gene>
    <name evidence="1" type="ORF">HNR21_001243</name>
</gene>
<keyword evidence="1" id="KW-0378">Hydrolase</keyword>
<dbReference type="GO" id="GO:0016787">
    <property type="term" value="F:hydrolase activity"/>
    <property type="evidence" value="ECO:0007669"/>
    <property type="project" value="UniProtKB-KW"/>
</dbReference>
<proteinExistence type="predicted"/>